<name>A0A2B2LWD3_BACCE</name>
<evidence type="ECO:0000259" key="1">
    <source>
        <dbReference type="Pfam" id="PF13271"/>
    </source>
</evidence>
<dbReference type="EMBL" id="NVAP01000019">
    <property type="protein sequence ID" value="PFQ47863.1"/>
    <property type="molecule type" value="Genomic_DNA"/>
</dbReference>
<accession>A0A2B2LWD3</accession>
<comment type="caution">
    <text evidence="2">The sequence shown here is derived from an EMBL/GenBank/DDBJ whole genome shotgun (WGS) entry which is preliminary data.</text>
</comment>
<dbReference type="AlphaFoldDB" id="A0A2B2LWD3"/>
<dbReference type="Proteomes" id="UP000224386">
    <property type="component" value="Unassembled WGS sequence"/>
</dbReference>
<feature type="domain" description="DUF4062" evidence="1">
    <location>
        <begin position="6"/>
        <end position="109"/>
    </location>
</feature>
<reference evidence="2 3" key="1">
    <citation type="submission" date="2017-09" db="EMBL/GenBank/DDBJ databases">
        <title>Large-scale bioinformatics analysis of Bacillus genomes uncovers conserved roles of natural products in bacterial physiology.</title>
        <authorList>
            <consortium name="Agbiome Team Llc"/>
            <person name="Bleich R.M."/>
            <person name="Grubbs K.J."/>
            <person name="Santa Maria K.C."/>
            <person name="Allen S.E."/>
            <person name="Farag S."/>
            <person name="Shank E.A."/>
            <person name="Bowers A."/>
        </authorList>
    </citation>
    <scope>NUCLEOTIDE SEQUENCE [LARGE SCALE GENOMIC DNA]</scope>
    <source>
        <strain evidence="2 3">AFS070861</strain>
    </source>
</reference>
<gene>
    <name evidence="2" type="ORF">COK05_09020</name>
</gene>
<dbReference type="Pfam" id="PF13271">
    <property type="entry name" value="DUF4062"/>
    <property type="match status" value="1"/>
</dbReference>
<proteinExistence type="predicted"/>
<evidence type="ECO:0000313" key="2">
    <source>
        <dbReference type="EMBL" id="PFQ47863.1"/>
    </source>
</evidence>
<evidence type="ECO:0000313" key="3">
    <source>
        <dbReference type="Proteomes" id="UP000224386"/>
    </source>
</evidence>
<sequence length="387" mass="45173">MAGVKTFISSTCYDLSIVRSQLRTFLNSIGYEPVMSDYNDILYDPREHTHTSCVNEVANCDMLILLIGSRFGGRGVPEAINKIDFESLINESKSIDSLIEKESLSITQLEVLKAIEESIPVYTFIDQKVYHDHEFYEKNKDKTDIINQIHFPSIDKQETAEYIFNFINFVRLRTKGNNIFQFSKIQDVEEILKKQWSSYFQRLLNEQRYTGIEARRYESLSQQFEDLKTAILTSIGTSNEKEVARGVVRYRRLIDFLFGIQISDFGYIKQTTDNWDNILAFAGIKKIVDVSSLENEHTRLRPSSARTILVKEDETFYELRFQNEFIYDLSLEWDSFKEIPLENRNTIVDTLLEMNNGSTFVRHHKIPIDKWLNADHNKLVIKEFIAG</sequence>
<dbReference type="RefSeq" id="WP_098612305.1">
    <property type="nucleotide sequence ID" value="NZ_NVAP01000019.1"/>
</dbReference>
<organism evidence="2 3">
    <name type="scientific">Bacillus cereus</name>
    <dbReference type="NCBI Taxonomy" id="1396"/>
    <lineage>
        <taxon>Bacteria</taxon>
        <taxon>Bacillati</taxon>
        <taxon>Bacillota</taxon>
        <taxon>Bacilli</taxon>
        <taxon>Bacillales</taxon>
        <taxon>Bacillaceae</taxon>
        <taxon>Bacillus</taxon>
        <taxon>Bacillus cereus group</taxon>
    </lineage>
</organism>
<dbReference type="InterPro" id="IPR025139">
    <property type="entry name" value="DUF4062"/>
</dbReference>
<protein>
    <recommendedName>
        <fullName evidence="1">DUF4062 domain-containing protein</fullName>
    </recommendedName>
</protein>